<dbReference type="AlphaFoldDB" id="A0A7W6ERH2"/>
<evidence type="ECO:0000313" key="6">
    <source>
        <dbReference type="EMBL" id="MBB3839685.1"/>
    </source>
</evidence>
<dbReference type="Pfam" id="PF13564">
    <property type="entry name" value="DoxX_2"/>
    <property type="match status" value="1"/>
</dbReference>
<reference evidence="6 7" key="1">
    <citation type="submission" date="2020-08" db="EMBL/GenBank/DDBJ databases">
        <title>Genomic Encyclopedia of Type Strains, Phase IV (KMG-IV): sequencing the most valuable type-strain genomes for metagenomic binning, comparative biology and taxonomic classification.</title>
        <authorList>
            <person name="Goeker M."/>
        </authorList>
    </citation>
    <scope>NUCLEOTIDE SEQUENCE [LARGE SCALE GENOMIC DNA]</scope>
    <source>
        <strain evidence="6 7">DSM 17976</strain>
    </source>
</reference>
<comment type="subcellular location">
    <subcellularLocation>
        <location evidence="1">Membrane</location>
        <topology evidence="1">Multi-pass membrane protein</topology>
    </subcellularLocation>
</comment>
<feature type="transmembrane region" description="Helical" evidence="5">
    <location>
        <begin position="45"/>
        <end position="63"/>
    </location>
</feature>
<dbReference type="Proteomes" id="UP000541352">
    <property type="component" value="Unassembled WGS sequence"/>
</dbReference>
<evidence type="ECO:0000256" key="1">
    <source>
        <dbReference type="ARBA" id="ARBA00004141"/>
    </source>
</evidence>
<dbReference type="EMBL" id="JACIBY010000007">
    <property type="protein sequence ID" value="MBB3839685.1"/>
    <property type="molecule type" value="Genomic_DNA"/>
</dbReference>
<evidence type="ECO:0000256" key="3">
    <source>
        <dbReference type="ARBA" id="ARBA00022989"/>
    </source>
</evidence>
<evidence type="ECO:0000256" key="4">
    <source>
        <dbReference type="ARBA" id="ARBA00023136"/>
    </source>
</evidence>
<dbReference type="GO" id="GO:0016020">
    <property type="term" value="C:membrane"/>
    <property type="evidence" value="ECO:0007669"/>
    <property type="project" value="UniProtKB-SubCell"/>
</dbReference>
<keyword evidence="2 5" id="KW-0812">Transmembrane</keyword>
<evidence type="ECO:0000256" key="5">
    <source>
        <dbReference type="SAM" id="Phobius"/>
    </source>
</evidence>
<dbReference type="RefSeq" id="WP_183976158.1">
    <property type="nucleotide sequence ID" value="NZ_JACIBY010000007.1"/>
</dbReference>
<organism evidence="6 7">
    <name type="scientific">Runella defluvii</name>
    <dbReference type="NCBI Taxonomy" id="370973"/>
    <lineage>
        <taxon>Bacteria</taxon>
        <taxon>Pseudomonadati</taxon>
        <taxon>Bacteroidota</taxon>
        <taxon>Cytophagia</taxon>
        <taxon>Cytophagales</taxon>
        <taxon>Spirosomataceae</taxon>
        <taxon>Runella</taxon>
    </lineage>
</organism>
<accession>A0A7W6ERH2</accession>
<sequence length="133" mass="14350">MKTTAIISWILRIIAAGILLQTLYFKFTAHPESVALFTKLGVEPWGRIATGVLELITGILLLLPSTAFLGGFLATGLMLGAIASHLLVIGIESQGDGGQLFILAVVVLKLSIIIQVLHRKQAQQFVHTYFPAN</sequence>
<comment type="caution">
    <text evidence="6">The sequence shown here is derived from an EMBL/GenBank/DDBJ whole genome shotgun (WGS) entry which is preliminary data.</text>
</comment>
<keyword evidence="4 5" id="KW-0472">Membrane</keyword>
<feature type="transmembrane region" description="Helical" evidence="5">
    <location>
        <begin position="7"/>
        <end position="25"/>
    </location>
</feature>
<protein>
    <submittedName>
        <fullName evidence="6">Putative membrane protein YphA (DoxX/SURF4 family)</fullName>
    </submittedName>
</protein>
<evidence type="ECO:0000313" key="7">
    <source>
        <dbReference type="Proteomes" id="UP000541352"/>
    </source>
</evidence>
<evidence type="ECO:0000256" key="2">
    <source>
        <dbReference type="ARBA" id="ARBA00022692"/>
    </source>
</evidence>
<dbReference type="InterPro" id="IPR032808">
    <property type="entry name" value="DoxX"/>
</dbReference>
<feature type="transmembrane region" description="Helical" evidence="5">
    <location>
        <begin position="70"/>
        <end position="91"/>
    </location>
</feature>
<feature type="transmembrane region" description="Helical" evidence="5">
    <location>
        <begin position="97"/>
        <end position="117"/>
    </location>
</feature>
<keyword evidence="7" id="KW-1185">Reference proteome</keyword>
<proteinExistence type="predicted"/>
<name>A0A7W6ERH2_9BACT</name>
<gene>
    <name evidence="6" type="ORF">FHS57_003694</name>
</gene>
<keyword evidence="3 5" id="KW-1133">Transmembrane helix</keyword>